<keyword evidence="2" id="KW-1185">Reference proteome</keyword>
<accession>A0A1E7LBP0</accession>
<comment type="caution">
    <text evidence="1">The sequence shown here is derived from an EMBL/GenBank/DDBJ whole genome shotgun (WGS) entry which is preliminary data.</text>
</comment>
<reference evidence="1 2" key="1">
    <citation type="journal article" date="2016" name="Front. Microbiol.">
        <title>Comparative Genomics Analysis of Streptomyces Species Reveals Their Adaptation to the Marine Environment and Their Diversity at the Genomic Level.</title>
        <authorList>
            <person name="Tian X."/>
            <person name="Zhang Z."/>
            <person name="Yang T."/>
            <person name="Chen M."/>
            <person name="Li J."/>
            <person name="Chen F."/>
            <person name="Yang J."/>
            <person name="Li W."/>
            <person name="Zhang B."/>
            <person name="Zhang Z."/>
            <person name="Wu J."/>
            <person name="Zhang C."/>
            <person name="Long L."/>
            <person name="Xiao J."/>
        </authorList>
    </citation>
    <scope>NUCLEOTIDE SEQUENCE [LARGE SCALE GENOMIC DNA]</scope>
    <source>
        <strain evidence="1 2">SCSIO 10429</strain>
    </source>
</reference>
<gene>
    <name evidence="1" type="ORF">AN218_03705</name>
</gene>
<feature type="non-terminal residue" evidence="1">
    <location>
        <position position="91"/>
    </location>
</feature>
<evidence type="ECO:0000313" key="2">
    <source>
        <dbReference type="Proteomes" id="UP000176005"/>
    </source>
</evidence>
<organism evidence="1 2">
    <name type="scientific">Streptomyces nanshensis</name>
    <dbReference type="NCBI Taxonomy" id="518642"/>
    <lineage>
        <taxon>Bacteria</taxon>
        <taxon>Bacillati</taxon>
        <taxon>Actinomycetota</taxon>
        <taxon>Actinomycetes</taxon>
        <taxon>Kitasatosporales</taxon>
        <taxon>Streptomycetaceae</taxon>
        <taxon>Streptomyces</taxon>
    </lineage>
</organism>
<sequence length="91" mass="9903">MRNFATSQDIGLRSAQCGATAVRTAPGGARAYVLLDGFGYSEEVREWTRAAARRLARTAARMADAKSGLRAEYDAYAAERSDTDDPFLPEL</sequence>
<dbReference type="Proteomes" id="UP000176005">
    <property type="component" value="Unassembled WGS sequence"/>
</dbReference>
<name>A0A1E7LBP0_9ACTN</name>
<dbReference type="EMBL" id="LJGW01000075">
    <property type="protein sequence ID" value="OEV13403.1"/>
    <property type="molecule type" value="Genomic_DNA"/>
</dbReference>
<protein>
    <submittedName>
        <fullName evidence="1">Mucin-2</fullName>
    </submittedName>
</protein>
<proteinExistence type="predicted"/>
<evidence type="ECO:0000313" key="1">
    <source>
        <dbReference type="EMBL" id="OEV13403.1"/>
    </source>
</evidence>
<dbReference type="AlphaFoldDB" id="A0A1E7LBP0"/>